<keyword evidence="5 9" id="KW-1133">Transmembrane helix</keyword>
<dbReference type="InterPro" id="IPR044669">
    <property type="entry name" value="YneE/VCCN1/2-like"/>
</dbReference>
<evidence type="ECO:0000256" key="5">
    <source>
        <dbReference type="ARBA" id="ARBA00022989"/>
    </source>
</evidence>
<dbReference type="GO" id="GO:0005886">
    <property type="term" value="C:plasma membrane"/>
    <property type="evidence" value="ECO:0007669"/>
    <property type="project" value="UniProtKB-SubCell"/>
</dbReference>
<evidence type="ECO:0000256" key="8">
    <source>
        <dbReference type="ARBA" id="ARBA00034708"/>
    </source>
</evidence>
<accession>A0A0T6DR02</accession>
<evidence type="ECO:0000256" key="3">
    <source>
        <dbReference type="ARBA" id="ARBA00022475"/>
    </source>
</evidence>
<keyword evidence="2" id="KW-0813">Transport</keyword>
<reference evidence="10 11" key="1">
    <citation type="submission" date="2015-11" db="EMBL/GenBank/DDBJ databases">
        <title>Permanent draft genome of Psychrobacter piscatorii LQ58.</title>
        <authorList>
            <person name="Zhou M."/>
            <person name="Dong B."/>
            <person name="Liu Q."/>
        </authorList>
    </citation>
    <scope>NUCLEOTIDE SEQUENCE [LARGE SCALE GENOMIC DNA]</scope>
    <source>
        <strain evidence="10 11">LQ58</strain>
    </source>
</reference>
<evidence type="ECO:0000256" key="4">
    <source>
        <dbReference type="ARBA" id="ARBA00022692"/>
    </source>
</evidence>
<organism evidence="10 11">
    <name type="scientific">Psychrobacter piscatorii</name>
    <dbReference type="NCBI Taxonomy" id="554343"/>
    <lineage>
        <taxon>Bacteria</taxon>
        <taxon>Pseudomonadati</taxon>
        <taxon>Pseudomonadota</taxon>
        <taxon>Gammaproteobacteria</taxon>
        <taxon>Moraxellales</taxon>
        <taxon>Moraxellaceae</taxon>
        <taxon>Psychrobacter</taxon>
    </lineage>
</organism>
<feature type="transmembrane region" description="Helical" evidence="9">
    <location>
        <begin position="51"/>
        <end position="70"/>
    </location>
</feature>
<keyword evidence="3" id="KW-1003">Cell membrane</keyword>
<dbReference type="PANTHER" id="PTHR33281">
    <property type="entry name" value="UPF0187 PROTEIN YNEE"/>
    <property type="match status" value="1"/>
</dbReference>
<feature type="transmembrane region" description="Helical" evidence="9">
    <location>
        <begin position="224"/>
        <end position="254"/>
    </location>
</feature>
<dbReference type="GO" id="GO:0005254">
    <property type="term" value="F:chloride channel activity"/>
    <property type="evidence" value="ECO:0007669"/>
    <property type="project" value="InterPro"/>
</dbReference>
<dbReference type="EMBL" id="LNDJ01000070">
    <property type="protein sequence ID" value="KRU22384.1"/>
    <property type="molecule type" value="Genomic_DNA"/>
</dbReference>
<evidence type="ECO:0000256" key="1">
    <source>
        <dbReference type="ARBA" id="ARBA00004651"/>
    </source>
</evidence>
<feature type="transmembrane region" description="Helical" evidence="9">
    <location>
        <begin position="24"/>
        <end position="45"/>
    </location>
</feature>
<dbReference type="AlphaFoldDB" id="A0A0T6DR02"/>
<dbReference type="Proteomes" id="UP000051202">
    <property type="component" value="Unassembled WGS sequence"/>
</dbReference>
<sequence length="308" mass="35261">MIVRQTPHPFKIFFALRGSIIPKIYPQLLLVTILSTAITIIQHWIPDSFPYYGIATFTLLGIALSLFLGFRNNASYQRWWEARMLWGQLVYDARSLTRQVLSFIDDDNEHGRETQRTMVYLTIAFAHAVRHRLRGTPPWADIDPFVASIHHDRMRQAKNVPDHIMRLMGKHLGDIRRQRLVSEQVIQNMDERLTSMTIVLAACERIHNTPLPFAYMLLVHRTTYLYCIMLPFGLVASLGWATPLVCAVIAYTFFGLDALSEELEEPFGLAANQLPLTALSRTIEINLREALGETNLPTDIMPIDGYLP</sequence>
<evidence type="ECO:0008006" key="12">
    <source>
        <dbReference type="Google" id="ProtNLM"/>
    </source>
</evidence>
<comment type="similarity">
    <text evidence="8">Belongs to the anion channel-forming bestrophin (TC 1.A.46) family.</text>
</comment>
<dbReference type="RefSeq" id="WP_058024862.1">
    <property type="nucleotide sequence ID" value="NZ_LNDJ01000070.1"/>
</dbReference>
<keyword evidence="6" id="KW-0406">Ion transport</keyword>
<name>A0A0T6DR02_9GAMM</name>
<evidence type="ECO:0000313" key="11">
    <source>
        <dbReference type="Proteomes" id="UP000051202"/>
    </source>
</evidence>
<comment type="caution">
    <text evidence="10">The sequence shown here is derived from an EMBL/GenBank/DDBJ whole genome shotgun (WGS) entry which is preliminary data.</text>
</comment>
<keyword evidence="4 9" id="KW-0812">Transmembrane</keyword>
<evidence type="ECO:0000256" key="2">
    <source>
        <dbReference type="ARBA" id="ARBA00022448"/>
    </source>
</evidence>
<proteinExistence type="inferred from homology"/>
<dbReference type="Pfam" id="PF25539">
    <property type="entry name" value="Bestrophin_2"/>
    <property type="match status" value="1"/>
</dbReference>
<dbReference type="PANTHER" id="PTHR33281:SF19">
    <property type="entry name" value="VOLTAGE-DEPENDENT ANION CHANNEL-FORMING PROTEIN YNEE"/>
    <property type="match status" value="1"/>
</dbReference>
<gene>
    <name evidence="10" type="ORF">AS194_08810</name>
</gene>
<dbReference type="STRING" id="554343.AS194_08810"/>
<evidence type="ECO:0000256" key="9">
    <source>
        <dbReference type="SAM" id="Phobius"/>
    </source>
</evidence>
<evidence type="ECO:0000256" key="6">
    <source>
        <dbReference type="ARBA" id="ARBA00023065"/>
    </source>
</evidence>
<protein>
    <recommendedName>
        <fullName evidence="12">Bestrophin</fullName>
    </recommendedName>
</protein>
<evidence type="ECO:0000313" key="10">
    <source>
        <dbReference type="EMBL" id="KRU22384.1"/>
    </source>
</evidence>
<keyword evidence="7 9" id="KW-0472">Membrane</keyword>
<evidence type="ECO:0000256" key="7">
    <source>
        <dbReference type="ARBA" id="ARBA00023136"/>
    </source>
</evidence>
<comment type="subcellular location">
    <subcellularLocation>
        <location evidence="1">Cell membrane</location>
        <topology evidence="1">Multi-pass membrane protein</topology>
    </subcellularLocation>
</comment>
<keyword evidence="11" id="KW-1185">Reference proteome</keyword>